<dbReference type="GO" id="GO:0005886">
    <property type="term" value="C:plasma membrane"/>
    <property type="evidence" value="ECO:0007669"/>
    <property type="project" value="TreeGrafter"/>
</dbReference>
<keyword evidence="2" id="KW-0812">Transmembrane</keyword>
<dbReference type="AlphaFoldDB" id="A0A5B7EU21"/>
<evidence type="ECO:0000256" key="3">
    <source>
        <dbReference type="ARBA" id="ARBA00022737"/>
    </source>
</evidence>
<gene>
    <name evidence="7" type="primary">PK1L</name>
    <name evidence="7" type="ORF">E2C01_030112</name>
</gene>
<keyword evidence="8" id="KW-1185">Reference proteome</keyword>
<sequence>MKCESPAWGPCSPKSSLHRQTQDRFVTDESQITVFLFGSLTSTGIHNSVLVLYMDLLVTSQKYILYLDTHNTLTNTTGYAKQLIEFSPAPSLKNCQVIPLPKTKRSYFRASCSDVEGHFYPETLQWSYRFLPRGPRTVFYCGARTSFDFTLPPGMDSNDYKIYISVKAIDGKGVSYKYPDFPALIVPPRSTSEAGVLLIFQEISTIENESPPLLLQQVRSLAWELNILKPSLVTQTILDNILTILFYKTSCKDILEGTPSFLETNEKASTILFVKVNLLKSCARDHLAEKVVSNPMRDEMEVIQALTALQVILDGSEKISSTTYLRVMLAMNIAAERMWFSYFAEIRTEAAQEYFILTSAMLDKQTEIYDVNTTSVDLTTNIITQLLDIMEIETSARFMEEKPLTWSTNTLTFYGYWAVSDSINKWNNTVPFLFEAGSVVFGEHLVQALVHTESPFHLPLDPITSEVVYLGIYLIPDVKQQVTVKLRHSYKRAGQDYNFRRDGMISPESLSVYEFVVENEQRPLVFNVLLEVTRVLNSQYPVAAVVLIW</sequence>
<accession>A0A5B7EU21</accession>
<dbReference type="Pfam" id="PF02010">
    <property type="entry name" value="REJ"/>
    <property type="match status" value="1"/>
</dbReference>
<dbReference type="InterPro" id="IPR002859">
    <property type="entry name" value="PKD/REJ-like"/>
</dbReference>
<feature type="domain" description="PKD/REJ-like" evidence="6">
    <location>
        <begin position="32"/>
        <end position="179"/>
    </location>
</feature>
<dbReference type="PANTHER" id="PTHR46730:SF1">
    <property type="entry name" value="PLAT DOMAIN-CONTAINING PROTEIN"/>
    <property type="match status" value="1"/>
</dbReference>
<dbReference type="OrthoDB" id="5322100at2759"/>
<evidence type="ECO:0000313" key="7">
    <source>
        <dbReference type="EMBL" id="MPC36646.1"/>
    </source>
</evidence>
<organism evidence="7 8">
    <name type="scientific">Portunus trituberculatus</name>
    <name type="common">Swimming crab</name>
    <name type="synonym">Neptunus trituberculatus</name>
    <dbReference type="NCBI Taxonomy" id="210409"/>
    <lineage>
        <taxon>Eukaryota</taxon>
        <taxon>Metazoa</taxon>
        <taxon>Ecdysozoa</taxon>
        <taxon>Arthropoda</taxon>
        <taxon>Crustacea</taxon>
        <taxon>Multicrustacea</taxon>
        <taxon>Malacostraca</taxon>
        <taxon>Eumalacostraca</taxon>
        <taxon>Eucarida</taxon>
        <taxon>Decapoda</taxon>
        <taxon>Pleocyemata</taxon>
        <taxon>Brachyura</taxon>
        <taxon>Eubrachyura</taxon>
        <taxon>Portunoidea</taxon>
        <taxon>Portunidae</taxon>
        <taxon>Portuninae</taxon>
        <taxon>Portunus</taxon>
    </lineage>
</organism>
<proteinExistence type="predicted"/>
<dbReference type="PANTHER" id="PTHR46730">
    <property type="entry name" value="POLYCYSTIN-1"/>
    <property type="match status" value="1"/>
</dbReference>
<evidence type="ECO:0000256" key="5">
    <source>
        <dbReference type="ARBA" id="ARBA00023136"/>
    </source>
</evidence>
<keyword evidence="4" id="KW-1133">Transmembrane helix</keyword>
<dbReference type="GO" id="GO:0005261">
    <property type="term" value="F:monoatomic cation channel activity"/>
    <property type="evidence" value="ECO:0007669"/>
    <property type="project" value="TreeGrafter"/>
</dbReference>
<keyword evidence="5" id="KW-0472">Membrane</keyword>
<protein>
    <submittedName>
        <fullName evidence="7">Polycystic kidney disease 1-related protein</fullName>
    </submittedName>
</protein>
<comment type="subcellular location">
    <subcellularLocation>
        <location evidence="1">Membrane</location>
    </subcellularLocation>
</comment>
<evidence type="ECO:0000256" key="4">
    <source>
        <dbReference type="ARBA" id="ARBA00022989"/>
    </source>
</evidence>
<evidence type="ECO:0000259" key="6">
    <source>
        <dbReference type="Pfam" id="PF02010"/>
    </source>
</evidence>
<evidence type="ECO:0000256" key="1">
    <source>
        <dbReference type="ARBA" id="ARBA00004370"/>
    </source>
</evidence>
<dbReference type="EMBL" id="VSRR010003568">
    <property type="protein sequence ID" value="MPC36646.1"/>
    <property type="molecule type" value="Genomic_DNA"/>
</dbReference>
<comment type="caution">
    <text evidence="7">The sequence shown here is derived from an EMBL/GenBank/DDBJ whole genome shotgun (WGS) entry which is preliminary data.</text>
</comment>
<evidence type="ECO:0000256" key="2">
    <source>
        <dbReference type="ARBA" id="ARBA00022692"/>
    </source>
</evidence>
<name>A0A5B7EU21_PORTR</name>
<dbReference type="GO" id="GO:0006816">
    <property type="term" value="P:calcium ion transport"/>
    <property type="evidence" value="ECO:0007669"/>
    <property type="project" value="TreeGrafter"/>
</dbReference>
<reference evidence="7 8" key="1">
    <citation type="submission" date="2019-05" db="EMBL/GenBank/DDBJ databases">
        <title>Another draft genome of Portunus trituberculatus and its Hox gene families provides insights of decapod evolution.</title>
        <authorList>
            <person name="Jeong J.-H."/>
            <person name="Song I."/>
            <person name="Kim S."/>
            <person name="Choi T."/>
            <person name="Kim D."/>
            <person name="Ryu S."/>
            <person name="Kim W."/>
        </authorList>
    </citation>
    <scope>NUCLEOTIDE SEQUENCE [LARGE SCALE GENOMIC DNA]</scope>
    <source>
        <tissue evidence="7">Muscle</tissue>
    </source>
</reference>
<evidence type="ECO:0000313" key="8">
    <source>
        <dbReference type="Proteomes" id="UP000324222"/>
    </source>
</evidence>
<dbReference type="Proteomes" id="UP000324222">
    <property type="component" value="Unassembled WGS sequence"/>
</dbReference>
<keyword evidence="3" id="KW-0677">Repeat</keyword>